<keyword evidence="3" id="KW-1185">Reference proteome</keyword>
<dbReference type="OrthoDB" id="149951at2"/>
<evidence type="ECO:0000313" key="2">
    <source>
        <dbReference type="EMBL" id="OAN45020.1"/>
    </source>
</evidence>
<accession>A0A178M8C6</accession>
<organism evidence="2 3">
    <name type="scientific">Chloroflexus islandicus</name>
    <dbReference type="NCBI Taxonomy" id="1707952"/>
    <lineage>
        <taxon>Bacteria</taxon>
        <taxon>Bacillati</taxon>
        <taxon>Chloroflexota</taxon>
        <taxon>Chloroflexia</taxon>
        <taxon>Chloroflexales</taxon>
        <taxon>Chloroflexineae</taxon>
        <taxon>Chloroflexaceae</taxon>
        <taxon>Chloroflexus</taxon>
    </lineage>
</organism>
<evidence type="ECO:0000313" key="3">
    <source>
        <dbReference type="Proteomes" id="UP000078287"/>
    </source>
</evidence>
<protein>
    <submittedName>
        <fullName evidence="2">Uncharacterized protein</fullName>
    </submittedName>
</protein>
<evidence type="ECO:0000256" key="1">
    <source>
        <dbReference type="SAM" id="MobiDB-lite"/>
    </source>
</evidence>
<name>A0A178M8C6_9CHLR</name>
<sequence length="221" mass="24786">MLTYEQLIALLIESLEQHQINIVHTQELLDVHTLGRSLHVTCLPPNTDKTGAWAQPPLRAVVSIHWPAELTIASLHGQPIIDALNQIAAERLRTMRRASPMAFDVTYFLPLSDDEQQTTHFEDATTKILELFARHTDIEDNFEINGVFRLSSEQSPALAQLTVTRLFPVERLQAEAVEEVIAAMSGELREILPRLATVFPPTPSDPEPGLDPQFYLRPPTA</sequence>
<gene>
    <name evidence="2" type="ORF">A6A03_02375</name>
</gene>
<dbReference type="AlphaFoldDB" id="A0A178M8C6"/>
<reference evidence="2 3" key="1">
    <citation type="submission" date="2016-04" db="EMBL/GenBank/DDBJ databases">
        <title>Chloroflexus islandicus sp. nov., a thermophilic filamentous anoxygenic phototrophic bacterium from geyser Strokkur (Iceland).</title>
        <authorList>
            <person name="Gaisin V.A."/>
            <person name="Kalashnikov A.M."/>
            <person name="Sukhacheva M.V."/>
            <person name="Grouzdev D.S."/>
            <person name="Ivanov T.M."/>
            <person name="Kuznetsov B."/>
            <person name="Gorlenko V.M."/>
        </authorList>
    </citation>
    <scope>NUCLEOTIDE SEQUENCE [LARGE SCALE GENOMIC DNA]</scope>
    <source>
        <strain evidence="3">isl-2</strain>
    </source>
</reference>
<feature type="region of interest" description="Disordered" evidence="1">
    <location>
        <begin position="200"/>
        <end position="221"/>
    </location>
</feature>
<dbReference type="Proteomes" id="UP000078287">
    <property type="component" value="Unassembled WGS sequence"/>
</dbReference>
<dbReference type="EMBL" id="LWQS01000060">
    <property type="protein sequence ID" value="OAN45020.1"/>
    <property type="molecule type" value="Genomic_DNA"/>
</dbReference>
<comment type="caution">
    <text evidence="2">The sequence shown here is derived from an EMBL/GenBank/DDBJ whole genome shotgun (WGS) entry which is preliminary data.</text>
</comment>
<dbReference type="RefSeq" id="WP_066788354.1">
    <property type="nucleotide sequence ID" value="NZ_LWQS01000060.1"/>
</dbReference>
<proteinExistence type="predicted"/>